<keyword evidence="3" id="KW-0479">Metal-binding</keyword>
<name>A0A4R4ZPW3_9ACTN</name>
<feature type="compositionally biased region" description="Basic and acidic residues" evidence="7">
    <location>
        <begin position="378"/>
        <end position="392"/>
    </location>
</feature>
<evidence type="ECO:0000256" key="2">
    <source>
        <dbReference type="ARBA" id="ARBA00022578"/>
    </source>
</evidence>
<dbReference type="InterPro" id="IPR001959">
    <property type="entry name" value="Transposase"/>
</dbReference>
<accession>A0A4R4ZPW3</accession>
<dbReference type="InterPro" id="IPR010095">
    <property type="entry name" value="Cas12f1-like_TNB"/>
</dbReference>
<evidence type="ECO:0000256" key="1">
    <source>
        <dbReference type="ARBA" id="ARBA00008761"/>
    </source>
</evidence>
<organism evidence="11 12">
    <name type="scientific">Kribbella antibiotica</name>
    <dbReference type="NCBI Taxonomy" id="190195"/>
    <lineage>
        <taxon>Bacteria</taxon>
        <taxon>Bacillati</taxon>
        <taxon>Actinomycetota</taxon>
        <taxon>Actinomycetes</taxon>
        <taxon>Propionibacteriales</taxon>
        <taxon>Kribbellaceae</taxon>
        <taxon>Kribbella</taxon>
    </lineage>
</organism>
<dbReference type="Pfam" id="PF12323">
    <property type="entry name" value="HTH_OrfB_IS605"/>
    <property type="match status" value="1"/>
</dbReference>
<keyword evidence="2" id="KW-0815">Transposition</keyword>
<feature type="domain" description="Cas12f1-like TNB" evidence="9">
    <location>
        <begin position="307"/>
        <end position="370"/>
    </location>
</feature>
<feature type="domain" description="Transposase putative helix-turn-helix" evidence="10">
    <location>
        <begin position="3"/>
        <end position="36"/>
    </location>
</feature>
<dbReference type="InterPro" id="IPR021027">
    <property type="entry name" value="Transposase_put_HTH"/>
</dbReference>
<evidence type="ECO:0000259" key="10">
    <source>
        <dbReference type="Pfam" id="PF12323"/>
    </source>
</evidence>
<dbReference type="NCBIfam" id="NF040570">
    <property type="entry name" value="guided_TnpB"/>
    <property type="match status" value="1"/>
</dbReference>
<evidence type="ECO:0000259" key="9">
    <source>
        <dbReference type="Pfam" id="PF07282"/>
    </source>
</evidence>
<dbReference type="Proteomes" id="UP000295124">
    <property type="component" value="Unassembled WGS sequence"/>
</dbReference>
<dbReference type="GO" id="GO:0006310">
    <property type="term" value="P:DNA recombination"/>
    <property type="evidence" value="ECO:0007669"/>
    <property type="project" value="UniProtKB-KW"/>
</dbReference>
<dbReference type="GO" id="GO:0003677">
    <property type="term" value="F:DNA binding"/>
    <property type="evidence" value="ECO:0007669"/>
    <property type="project" value="UniProtKB-KW"/>
</dbReference>
<dbReference type="GO" id="GO:0032196">
    <property type="term" value="P:transposition"/>
    <property type="evidence" value="ECO:0007669"/>
    <property type="project" value="UniProtKB-KW"/>
</dbReference>
<dbReference type="RefSeq" id="WP_132167560.1">
    <property type="nucleotide sequence ID" value="NZ_SMKX01000030.1"/>
</dbReference>
<evidence type="ECO:0000256" key="7">
    <source>
        <dbReference type="SAM" id="MobiDB-lite"/>
    </source>
</evidence>
<keyword evidence="12" id="KW-1185">Reference proteome</keyword>
<dbReference type="Pfam" id="PF01385">
    <property type="entry name" value="OrfB_IS605"/>
    <property type="match status" value="1"/>
</dbReference>
<evidence type="ECO:0000256" key="5">
    <source>
        <dbReference type="ARBA" id="ARBA00023125"/>
    </source>
</evidence>
<keyword evidence="5" id="KW-0238">DNA-binding</keyword>
<dbReference type="Pfam" id="PF07282">
    <property type="entry name" value="Cas12f1-like_TNB"/>
    <property type="match status" value="1"/>
</dbReference>
<evidence type="ECO:0000256" key="3">
    <source>
        <dbReference type="ARBA" id="ARBA00022723"/>
    </source>
</evidence>
<evidence type="ECO:0000259" key="8">
    <source>
        <dbReference type="Pfam" id="PF01385"/>
    </source>
</evidence>
<feature type="region of interest" description="Disordered" evidence="7">
    <location>
        <begin position="378"/>
        <end position="399"/>
    </location>
</feature>
<reference evidence="11 12" key="1">
    <citation type="submission" date="2019-03" db="EMBL/GenBank/DDBJ databases">
        <title>Draft genome sequences of novel Actinobacteria.</title>
        <authorList>
            <person name="Sahin N."/>
            <person name="Ay H."/>
            <person name="Saygin H."/>
        </authorList>
    </citation>
    <scope>NUCLEOTIDE SEQUENCE [LARGE SCALE GENOMIC DNA]</scope>
    <source>
        <strain evidence="11 12">JCM 13523</strain>
    </source>
</reference>
<evidence type="ECO:0000256" key="6">
    <source>
        <dbReference type="ARBA" id="ARBA00023172"/>
    </source>
</evidence>
<dbReference type="GO" id="GO:0046872">
    <property type="term" value="F:metal ion binding"/>
    <property type="evidence" value="ECO:0007669"/>
    <property type="project" value="UniProtKB-KW"/>
</dbReference>
<proteinExistence type="inferred from homology"/>
<feature type="domain" description="Probable transposase IS891/IS1136/IS1341" evidence="8">
    <location>
        <begin position="166"/>
        <end position="272"/>
    </location>
</feature>
<evidence type="ECO:0000256" key="4">
    <source>
        <dbReference type="ARBA" id="ARBA00022833"/>
    </source>
</evidence>
<keyword evidence="4" id="KW-0862">Zinc</keyword>
<evidence type="ECO:0000313" key="12">
    <source>
        <dbReference type="Proteomes" id="UP000295124"/>
    </source>
</evidence>
<gene>
    <name evidence="11" type="ORF">E1263_13230</name>
</gene>
<evidence type="ECO:0000313" key="11">
    <source>
        <dbReference type="EMBL" id="TDD59889.1"/>
    </source>
</evidence>
<comment type="similarity">
    <text evidence="1">In the C-terminal section; belongs to the transposase 35 family.</text>
</comment>
<protein>
    <submittedName>
        <fullName evidence="11">Transposase</fullName>
    </submittedName>
</protein>
<dbReference type="OrthoDB" id="6230307at2"/>
<dbReference type="EMBL" id="SMKX01000030">
    <property type="protein sequence ID" value="TDD59889.1"/>
    <property type="molecule type" value="Genomic_DNA"/>
</dbReference>
<sequence>MSRFRLYPTPTQETALLQHCTHARYLWNLALEQWSMWTRDKGPTPRFAEQCRQLTAARAEFGWLRAGSQTVQQQALRDFTQAVEQFYAGSGGRPSWRKAGQHEGFRIVGTQAARVIKLSRKWAAVKVPKIGWVRFRLSRTAPSAKSYRIKCDRLGRWYLAFAVIPPPIPAPGTGKTVGVDLGVAVSAALSTGDLLSCPVISKSERVRLERLQRRLARCRRGSQRCRRVRVAIAKLHARVRDRRKDWIEKTSTDLARRYDVIRVEDLRITAMIRRPKPKPDPEHSGGYLPNRRRAKAGLNRGILASGWGLLVRRLEEKAPGRVEKVNPAFTSQTCSVCGHCAPGNRESQAKFRCVACGHQANADVNAAVNIAAGRAVSARREVPQLALPKREPQPTASGR</sequence>
<keyword evidence="6" id="KW-0233">DNA recombination</keyword>
<dbReference type="AlphaFoldDB" id="A0A4R4ZPW3"/>
<comment type="caution">
    <text evidence="11">The sequence shown here is derived from an EMBL/GenBank/DDBJ whole genome shotgun (WGS) entry which is preliminary data.</text>
</comment>